<organism evidence="1 2">
    <name type="scientific">Lysinibacillus mangiferihumi</name>
    <dbReference type="NCBI Taxonomy" id="1130819"/>
    <lineage>
        <taxon>Bacteria</taxon>
        <taxon>Bacillati</taxon>
        <taxon>Bacillota</taxon>
        <taxon>Bacilli</taxon>
        <taxon>Bacillales</taxon>
        <taxon>Bacillaceae</taxon>
        <taxon>Lysinibacillus</taxon>
    </lineage>
</organism>
<comment type="caution">
    <text evidence="1">The sequence shown here is derived from an EMBL/GenBank/DDBJ whole genome shotgun (WGS) entry which is preliminary data.</text>
</comment>
<accession>A0A4U2XYV6</accession>
<dbReference type="AlphaFoldDB" id="A0A4U2XYV6"/>
<dbReference type="EMBL" id="SZPU01000133">
    <property type="protein sequence ID" value="TKI53130.1"/>
    <property type="molecule type" value="Genomic_DNA"/>
</dbReference>
<name>A0A4U2XYV6_9BACI</name>
<sequence length="149" mass="17197">MKAILNVKGTKLSVLSIHFRENGQIESVYVNDKDDKAVRCVNEKDSIYNAGYHIALKSLEDSLEFVNLNEKLIKHLDEMIEQEGKELTEIAIEAMEGEPDLPFDNHLSIKQREYKLKQQRVLGWFDAVEEVKAFMEGYYENVDDETITA</sequence>
<protein>
    <submittedName>
        <fullName evidence="1">Uncharacterized protein</fullName>
    </submittedName>
</protein>
<gene>
    <name evidence="1" type="ORF">FC756_25635</name>
</gene>
<proteinExistence type="predicted"/>
<evidence type="ECO:0000313" key="2">
    <source>
        <dbReference type="Proteomes" id="UP000308744"/>
    </source>
</evidence>
<dbReference type="RefSeq" id="WP_107896655.1">
    <property type="nucleotide sequence ID" value="NZ_PYWM01000022.1"/>
</dbReference>
<evidence type="ECO:0000313" key="1">
    <source>
        <dbReference type="EMBL" id="TKI53130.1"/>
    </source>
</evidence>
<keyword evidence="2" id="KW-1185">Reference proteome</keyword>
<dbReference type="Proteomes" id="UP000308744">
    <property type="component" value="Unassembled WGS sequence"/>
</dbReference>
<reference evidence="1 2" key="1">
    <citation type="submission" date="2019-04" db="EMBL/GenBank/DDBJ databases">
        <title>Lysinibacillus genome sequencing.</title>
        <authorList>
            <person name="Dunlap C."/>
        </authorList>
    </citation>
    <scope>NUCLEOTIDE SEQUENCE [LARGE SCALE GENOMIC DNA]</scope>
    <source>
        <strain evidence="1 2">CCTCC AB 2010389</strain>
    </source>
</reference>